<organism evidence="9 10">
    <name type="scientific">Candidatus Rhodobacter oscarellae</name>
    <dbReference type="NCBI Taxonomy" id="1675527"/>
    <lineage>
        <taxon>Bacteria</taxon>
        <taxon>Pseudomonadati</taxon>
        <taxon>Pseudomonadota</taxon>
        <taxon>Alphaproteobacteria</taxon>
        <taxon>Rhodobacterales</taxon>
        <taxon>Rhodobacter group</taxon>
        <taxon>Rhodobacter</taxon>
    </lineage>
</organism>
<feature type="transmembrane region" description="Helical" evidence="8">
    <location>
        <begin position="355"/>
        <end position="371"/>
    </location>
</feature>
<protein>
    <recommendedName>
        <fullName evidence="11">DUF2029 domain-containing protein</fullName>
    </recommendedName>
</protein>
<dbReference type="PATRIC" id="fig|1675527.3.peg.4131"/>
<comment type="caution">
    <text evidence="9">The sequence shown here is derived from an EMBL/GenBank/DDBJ whole genome shotgun (WGS) entry which is preliminary data.</text>
</comment>
<evidence type="ECO:0008006" key="11">
    <source>
        <dbReference type="Google" id="ProtNLM"/>
    </source>
</evidence>
<evidence type="ECO:0000256" key="2">
    <source>
        <dbReference type="ARBA" id="ARBA00022475"/>
    </source>
</evidence>
<comment type="subcellular location">
    <subcellularLocation>
        <location evidence="1">Cell membrane</location>
        <topology evidence="1">Multi-pass membrane protein</topology>
    </subcellularLocation>
</comment>
<evidence type="ECO:0000256" key="5">
    <source>
        <dbReference type="ARBA" id="ARBA00022989"/>
    </source>
</evidence>
<gene>
    <name evidence="9" type="ORF">AIOL_003943</name>
</gene>
<keyword evidence="3" id="KW-0808">Transferase</keyword>
<proteinExistence type="inferred from homology"/>
<dbReference type="GO" id="GO:0016758">
    <property type="term" value="F:hexosyltransferase activity"/>
    <property type="evidence" value="ECO:0007669"/>
    <property type="project" value="InterPro"/>
</dbReference>
<dbReference type="Proteomes" id="UP000037178">
    <property type="component" value="Unassembled WGS sequence"/>
</dbReference>
<evidence type="ECO:0000256" key="8">
    <source>
        <dbReference type="SAM" id="Phobius"/>
    </source>
</evidence>
<evidence type="ECO:0000256" key="4">
    <source>
        <dbReference type="ARBA" id="ARBA00022692"/>
    </source>
</evidence>
<feature type="transmembrane region" description="Helical" evidence="8">
    <location>
        <begin position="250"/>
        <end position="268"/>
    </location>
</feature>
<dbReference type="Pfam" id="PF09594">
    <property type="entry name" value="GT87"/>
    <property type="match status" value="1"/>
</dbReference>
<dbReference type="EMBL" id="LFTY01000002">
    <property type="protein sequence ID" value="KMW58962.1"/>
    <property type="molecule type" value="Genomic_DNA"/>
</dbReference>
<keyword evidence="2" id="KW-1003">Cell membrane</keyword>
<feature type="transmembrane region" description="Helical" evidence="8">
    <location>
        <begin position="80"/>
        <end position="99"/>
    </location>
</feature>
<keyword evidence="6 8" id="KW-0472">Membrane</keyword>
<feature type="transmembrane region" description="Helical" evidence="8">
    <location>
        <begin position="111"/>
        <end position="129"/>
    </location>
</feature>
<feature type="transmembrane region" description="Helical" evidence="8">
    <location>
        <begin position="149"/>
        <end position="177"/>
    </location>
</feature>
<feature type="transmembrane region" description="Helical" evidence="8">
    <location>
        <begin position="184"/>
        <end position="205"/>
    </location>
</feature>
<evidence type="ECO:0000256" key="6">
    <source>
        <dbReference type="ARBA" id="ARBA00023136"/>
    </source>
</evidence>
<evidence type="ECO:0000256" key="1">
    <source>
        <dbReference type="ARBA" id="ARBA00004651"/>
    </source>
</evidence>
<keyword evidence="4 8" id="KW-0812">Transmembrane</keyword>
<feature type="transmembrane region" description="Helical" evidence="8">
    <location>
        <begin position="313"/>
        <end position="335"/>
    </location>
</feature>
<evidence type="ECO:0000313" key="9">
    <source>
        <dbReference type="EMBL" id="KMW58962.1"/>
    </source>
</evidence>
<evidence type="ECO:0000256" key="3">
    <source>
        <dbReference type="ARBA" id="ARBA00022679"/>
    </source>
</evidence>
<evidence type="ECO:0000256" key="7">
    <source>
        <dbReference type="ARBA" id="ARBA00024033"/>
    </source>
</evidence>
<keyword evidence="10" id="KW-1185">Reference proteome</keyword>
<dbReference type="RefSeq" id="WP_049644509.1">
    <property type="nucleotide sequence ID" value="NZ_LFTY01000002.1"/>
</dbReference>
<dbReference type="OrthoDB" id="9255759at2"/>
<evidence type="ECO:0000313" key="10">
    <source>
        <dbReference type="Proteomes" id="UP000037178"/>
    </source>
</evidence>
<name>A0A0J9E8A5_9RHOB</name>
<comment type="similarity">
    <text evidence="7">Belongs to the glycosyltransferase 87 family.</text>
</comment>
<accession>A0A0J9E8A5</accession>
<reference evidence="9 10" key="1">
    <citation type="submission" date="2015-06" db="EMBL/GenBank/DDBJ databases">
        <title>Draft genome sequence of an Alphaproteobacteria species associated to the Mediterranean sponge Oscarella lobularis.</title>
        <authorList>
            <person name="Jourda C."/>
            <person name="Santini S."/>
            <person name="Claverie J.-M."/>
        </authorList>
    </citation>
    <scope>NUCLEOTIDE SEQUENCE [LARGE SCALE GENOMIC DNA]</scope>
    <source>
        <strain evidence="9">IGS</strain>
    </source>
</reference>
<dbReference type="AlphaFoldDB" id="A0A0J9E8A5"/>
<dbReference type="GO" id="GO:0005886">
    <property type="term" value="C:plasma membrane"/>
    <property type="evidence" value="ECO:0007669"/>
    <property type="project" value="UniProtKB-SubCell"/>
</dbReference>
<sequence length="387" mass="42425">MTRTDWMASGGVLLLLLVVALAVGFMHDYSLYLHQWRAILAGGDPWAAQFQGREIPFNAYGPLHAAFALPYGLHPLAPKAIFACLCAVVFALCLVEARGGRPGAQVDHRRLALLFPLAPAVIIAIPAFGNNDIVPASLTFLALMAHSRGLRTVAGLCIGLGALVKFYPLLFAAFFALNRGRLDLRVPLVALGVFLAGMGLAYAVWGDSVLAPFLFGSGREAKMLSVLRFLRSVEVVEASALYAHLLDRNALYALGAVALVGLHAWRARWPWELAVLLGTLSVFVTYKVGHPQFFVSWLAVQAWILARRPDPEAVLAARALLPVSVYLSLFQVTYLVSRLVDGAYLANGWFFVREYGSLPFLACVAWGLWRARAVVFRRWRRPAGWSL</sequence>
<keyword evidence="5 8" id="KW-1133">Transmembrane helix</keyword>
<dbReference type="InterPro" id="IPR018584">
    <property type="entry name" value="GT87"/>
</dbReference>